<keyword evidence="3" id="KW-0378">Hydrolase</keyword>
<dbReference type="PANTHER" id="PTHR43019:SF23">
    <property type="entry name" value="PROTEASE DO-LIKE 5, CHLOROPLASTIC"/>
    <property type="match status" value="1"/>
</dbReference>
<name>A0A0K8P608_PISS1</name>
<evidence type="ECO:0000313" key="4">
    <source>
        <dbReference type="Proteomes" id="UP000037660"/>
    </source>
</evidence>
<dbReference type="RefSeq" id="WP_054021554.1">
    <property type="nucleotide sequence ID" value="NZ_BBYR01000052.1"/>
</dbReference>
<dbReference type="Proteomes" id="UP000037660">
    <property type="component" value="Unassembled WGS sequence"/>
</dbReference>
<dbReference type="PROSITE" id="PS51318">
    <property type="entry name" value="TAT"/>
    <property type="match status" value="1"/>
</dbReference>
<feature type="compositionally biased region" description="Low complexity" evidence="1">
    <location>
        <begin position="31"/>
        <end position="51"/>
    </location>
</feature>
<dbReference type="InterPro" id="IPR006311">
    <property type="entry name" value="TAT_signal"/>
</dbReference>
<dbReference type="InterPro" id="IPR001940">
    <property type="entry name" value="Peptidase_S1C"/>
</dbReference>
<feature type="signal peptide" evidence="2">
    <location>
        <begin position="1"/>
        <end position="22"/>
    </location>
</feature>
<comment type="caution">
    <text evidence="3">The sequence shown here is derived from an EMBL/GenBank/DDBJ whole genome shotgun (WGS) entry which is preliminary data.</text>
</comment>
<dbReference type="PRINTS" id="PR00834">
    <property type="entry name" value="PROTEASES2C"/>
</dbReference>
<dbReference type="GO" id="GO:0004252">
    <property type="term" value="F:serine-type endopeptidase activity"/>
    <property type="evidence" value="ECO:0007669"/>
    <property type="project" value="InterPro"/>
</dbReference>
<keyword evidence="4" id="KW-1185">Reference proteome</keyword>
<dbReference type="STRING" id="1547922.ISF6_3575"/>
<accession>A0A0K8P608</accession>
<evidence type="ECO:0000256" key="2">
    <source>
        <dbReference type="SAM" id="SignalP"/>
    </source>
</evidence>
<reference evidence="4" key="1">
    <citation type="submission" date="2015-07" db="EMBL/GenBank/DDBJ databases">
        <title>Discovery of a poly(ethylene terephthalate assimilation.</title>
        <authorList>
            <person name="Yoshida S."/>
            <person name="Hiraga K."/>
            <person name="Takehana T."/>
            <person name="Taniguchi I."/>
            <person name="Yamaji H."/>
            <person name="Maeda Y."/>
            <person name="Toyohara K."/>
            <person name="Miyamoto K."/>
            <person name="Kimura Y."/>
            <person name="Oda K."/>
        </authorList>
    </citation>
    <scope>NUCLEOTIDE SEQUENCE [LARGE SCALE GENOMIC DNA]</scope>
    <source>
        <strain evidence="4">NBRC 110686 / TISTR 2288 / 201-F6</strain>
    </source>
</reference>
<dbReference type="InterPro" id="IPR009003">
    <property type="entry name" value="Peptidase_S1_PA"/>
</dbReference>
<organism evidence="3 4">
    <name type="scientific">Piscinibacter sakaiensis</name>
    <name type="common">Ideonella sakaiensis</name>
    <dbReference type="NCBI Taxonomy" id="1547922"/>
    <lineage>
        <taxon>Bacteria</taxon>
        <taxon>Pseudomonadati</taxon>
        <taxon>Pseudomonadota</taxon>
        <taxon>Betaproteobacteria</taxon>
        <taxon>Burkholderiales</taxon>
        <taxon>Sphaerotilaceae</taxon>
        <taxon>Piscinibacter</taxon>
    </lineage>
</organism>
<dbReference type="Gene3D" id="2.40.10.120">
    <property type="match status" value="1"/>
</dbReference>
<feature type="compositionally biased region" description="Low complexity" evidence="1">
    <location>
        <begin position="59"/>
        <end position="84"/>
    </location>
</feature>
<dbReference type="OrthoDB" id="8581982at2"/>
<evidence type="ECO:0000313" key="3">
    <source>
        <dbReference type="EMBL" id="GAP37630.1"/>
    </source>
</evidence>
<dbReference type="Pfam" id="PF13365">
    <property type="entry name" value="Trypsin_2"/>
    <property type="match status" value="1"/>
</dbReference>
<keyword evidence="3" id="KW-0645">Protease</keyword>
<dbReference type="PANTHER" id="PTHR43019">
    <property type="entry name" value="SERINE ENDOPROTEASE DEGS"/>
    <property type="match status" value="1"/>
</dbReference>
<dbReference type="GO" id="GO:0006508">
    <property type="term" value="P:proteolysis"/>
    <property type="evidence" value="ECO:0007669"/>
    <property type="project" value="UniProtKB-KW"/>
</dbReference>
<dbReference type="AlphaFoldDB" id="A0A0K8P608"/>
<feature type="chain" id="PRO_5005513737" evidence="2">
    <location>
        <begin position="23"/>
        <end position="495"/>
    </location>
</feature>
<dbReference type="EMBL" id="BBYR01000052">
    <property type="protein sequence ID" value="GAP37630.1"/>
    <property type="molecule type" value="Genomic_DNA"/>
</dbReference>
<keyword evidence="2" id="KW-0732">Signal</keyword>
<feature type="region of interest" description="Disordered" evidence="1">
    <location>
        <begin position="29"/>
        <end position="90"/>
    </location>
</feature>
<dbReference type="SUPFAM" id="SSF50494">
    <property type="entry name" value="Trypsin-like serine proteases"/>
    <property type="match status" value="1"/>
</dbReference>
<sequence>MISRRAALAGLVLSALALGAAAVNVGPARPAPTAASGVPPGAPAAPIAPAAPGRPAPALPATEPLLPAGGPSTLPAPAAAASAPLSPPGQRIYERSRQRLLQVRTLLKTQDSQSSVGSGFLVDPSGLLVTNYHVVSQFAMQPQRHRLVYATVDGQQGALQLLAFDVVHDLALLRPVDPAPLAGRGAVPLRPADEPLQRGARVYALGNPLDVGFAVSEGSYNGPVERSFLTTLFFGGSISSGMSGGPALDDDGRLVGVNVATRRDGEQVSFLVPAEPVRALIERGRAAAPVTAPAWAEVTRQLTAHQEALTRAFLAQPWRNAGHPRYVIPVPQERFMRCWGRSSPQALRSLQFEHSACSMDSRVFVTGALQTGHLSVRHEAYDGSRIGALRFADRYAGSFANEPMGGKEAQRTAPRCVERTIERDGLPLRAVACLRAYTRLEGLHDLSVLVATLDGERVGAQGRLDAWGVTAENARRLTAHYLDGYAWTTPPAASR</sequence>
<protein>
    <submittedName>
        <fullName evidence="3">HtrA protease/chaperone protein</fullName>
    </submittedName>
</protein>
<proteinExistence type="predicted"/>
<gene>
    <name evidence="3" type="ORF">ISF6_3575</name>
</gene>
<reference evidence="3 4" key="2">
    <citation type="journal article" date="2016" name="Science">
        <title>A bacterium that degrades and assimilates poly(ethylene terephthalate).</title>
        <authorList>
            <person name="Yoshida S."/>
            <person name="Hiraga K."/>
            <person name="Takehana T."/>
            <person name="Taniguchi I."/>
            <person name="Yamaji H."/>
            <person name="Maeda Y."/>
            <person name="Toyohara K."/>
            <person name="Miyamoto K."/>
            <person name="Kimura Y."/>
            <person name="Oda K."/>
        </authorList>
    </citation>
    <scope>NUCLEOTIDE SEQUENCE [LARGE SCALE GENOMIC DNA]</scope>
    <source>
        <strain evidence="4">NBRC 110686 / TISTR 2288 / 201-F6</strain>
    </source>
</reference>
<evidence type="ECO:0000256" key="1">
    <source>
        <dbReference type="SAM" id="MobiDB-lite"/>
    </source>
</evidence>